<dbReference type="EMBL" id="JAPQKQ010000010">
    <property type="protein sequence ID" value="KAJ5180986.1"/>
    <property type="molecule type" value="Genomic_DNA"/>
</dbReference>
<dbReference type="Proteomes" id="UP001150942">
    <property type="component" value="Unassembled WGS sequence"/>
</dbReference>
<accession>A0A9W9LWU0</accession>
<proteinExistence type="predicted"/>
<evidence type="ECO:0000256" key="1">
    <source>
        <dbReference type="SAM" id="MobiDB-lite"/>
    </source>
</evidence>
<dbReference type="AlphaFoldDB" id="A0A9W9LWU0"/>
<name>A0A9W9LWU0_9EURO</name>
<keyword evidence="3" id="KW-1185">Reference proteome</keyword>
<comment type="caution">
    <text evidence="2">The sequence shown here is derived from an EMBL/GenBank/DDBJ whole genome shotgun (WGS) entry which is preliminary data.</text>
</comment>
<protein>
    <submittedName>
        <fullName evidence="2">Uncharacterized protein</fullName>
    </submittedName>
</protein>
<reference evidence="2" key="2">
    <citation type="journal article" date="2023" name="IMA Fungus">
        <title>Comparative genomic study of the Penicillium genus elucidates a diverse pangenome and 15 lateral gene transfer events.</title>
        <authorList>
            <person name="Petersen C."/>
            <person name="Sorensen T."/>
            <person name="Nielsen M.R."/>
            <person name="Sondergaard T.E."/>
            <person name="Sorensen J.L."/>
            <person name="Fitzpatrick D.A."/>
            <person name="Frisvad J.C."/>
            <person name="Nielsen K.L."/>
        </authorList>
    </citation>
    <scope>NUCLEOTIDE SEQUENCE</scope>
    <source>
        <strain evidence="2">IBT 20477</strain>
    </source>
</reference>
<evidence type="ECO:0000313" key="2">
    <source>
        <dbReference type="EMBL" id="KAJ5180986.1"/>
    </source>
</evidence>
<gene>
    <name evidence="2" type="ORF">N7449_012537</name>
</gene>
<organism evidence="2 3">
    <name type="scientific">Penicillium cf. viridicatum</name>
    <dbReference type="NCBI Taxonomy" id="2972119"/>
    <lineage>
        <taxon>Eukaryota</taxon>
        <taxon>Fungi</taxon>
        <taxon>Dikarya</taxon>
        <taxon>Ascomycota</taxon>
        <taxon>Pezizomycotina</taxon>
        <taxon>Eurotiomycetes</taxon>
        <taxon>Eurotiomycetidae</taxon>
        <taxon>Eurotiales</taxon>
        <taxon>Aspergillaceae</taxon>
        <taxon>Penicillium</taxon>
    </lineage>
</organism>
<evidence type="ECO:0000313" key="3">
    <source>
        <dbReference type="Proteomes" id="UP001150942"/>
    </source>
</evidence>
<sequence length="82" mass="8742">MLTSRAEPQRHPQCSHQGAVCQPPASLAPEPTGQQSCHQDARARPVIQPSAGPALLWIHRWGGKTSCTPGLEVGLSRPGDLQ</sequence>
<feature type="region of interest" description="Disordered" evidence="1">
    <location>
        <begin position="1"/>
        <end position="45"/>
    </location>
</feature>
<reference evidence="2" key="1">
    <citation type="submission" date="2022-11" db="EMBL/GenBank/DDBJ databases">
        <authorList>
            <person name="Petersen C."/>
        </authorList>
    </citation>
    <scope>NUCLEOTIDE SEQUENCE</scope>
    <source>
        <strain evidence="2">IBT 20477</strain>
    </source>
</reference>